<evidence type="ECO:0000259" key="1">
    <source>
        <dbReference type="PROSITE" id="PS51186"/>
    </source>
</evidence>
<protein>
    <submittedName>
        <fullName evidence="2">GNAT family N-acetyltransferase</fullName>
    </submittedName>
</protein>
<organism evidence="2 3">
    <name type="scientific">Alloprevotella tannerae</name>
    <dbReference type="NCBI Taxonomy" id="76122"/>
    <lineage>
        <taxon>Bacteria</taxon>
        <taxon>Pseudomonadati</taxon>
        <taxon>Bacteroidota</taxon>
        <taxon>Bacteroidia</taxon>
        <taxon>Bacteroidales</taxon>
        <taxon>Prevotellaceae</taxon>
        <taxon>Alloprevotella</taxon>
    </lineage>
</organism>
<name>A0A929RYD8_9BACT</name>
<dbReference type="Pfam" id="PF00583">
    <property type="entry name" value="Acetyltransf_1"/>
    <property type="match status" value="1"/>
</dbReference>
<dbReference type="SUPFAM" id="SSF55729">
    <property type="entry name" value="Acyl-CoA N-acyltransferases (Nat)"/>
    <property type="match status" value="1"/>
</dbReference>
<dbReference type="GO" id="GO:0016747">
    <property type="term" value="F:acyltransferase activity, transferring groups other than amino-acyl groups"/>
    <property type="evidence" value="ECO:0007669"/>
    <property type="project" value="InterPro"/>
</dbReference>
<dbReference type="EMBL" id="JABZGR010000032">
    <property type="protein sequence ID" value="MBF0970986.1"/>
    <property type="molecule type" value="Genomic_DNA"/>
</dbReference>
<sequence length="180" mass="21322">MIRKFAPQEDLDQATMLYLTSFPEDERRETTLWQKMVCKLPHMTTYTILYKESFAGFFTFWDFHNFVYGEHFAIDPLLRRKNIGGQALEGIIKVLNKPLIIEVEPKGSNPMANRRIDFYIRHGLKLSNRRYLQPPYQEHGKSIPLQLMATDSVFLEENYHTIVRTIHKEVYQKCFTFPKG</sequence>
<dbReference type="Gene3D" id="3.40.630.30">
    <property type="match status" value="1"/>
</dbReference>
<reference evidence="2" key="1">
    <citation type="submission" date="2020-04" db="EMBL/GenBank/DDBJ databases">
        <title>Deep metagenomics examines the oral microbiome during advanced dental caries in children, revealing novel taxa and co-occurrences with host molecules.</title>
        <authorList>
            <person name="Baker J.L."/>
            <person name="Morton J.T."/>
            <person name="Dinis M."/>
            <person name="Alvarez R."/>
            <person name="Tran N.C."/>
            <person name="Knight R."/>
            <person name="Edlund A."/>
        </authorList>
    </citation>
    <scope>NUCLEOTIDE SEQUENCE</scope>
    <source>
        <strain evidence="2">JCVI_34_bin.1</strain>
    </source>
</reference>
<accession>A0A929RYD8</accession>
<dbReference type="AlphaFoldDB" id="A0A929RYD8"/>
<dbReference type="PROSITE" id="PS51186">
    <property type="entry name" value="GNAT"/>
    <property type="match status" value="1"/>
</dbReference>
<dbReference type="InterPro" id="IPR016181">
    <property type="entry name" value="Acyl_CoA_acyltransferase"/>
</dbReference>
<dbReference type="Proteomes" id="UP000704068">
    <property type="component" value="Unassembled WGS sequence"/>
</dbReference>
<feature type="domain" description="N-acetyltransferase" evidence="1">
    <location>
        <begin position="1"/>
        <end position="150"/>
    </location>
</feature>
<evidence type="ECO:0000313" key="3">
    <source>
        <dbReference type="Proteomes" id="UP000704068"/>
    </source>
</evidence>
<evidence type="ECO:0000313" key="2">
    <source>
        <dbReference type="EMBL" id="MBF0970986.1"/>
    </source>
</evidence>
<comment type="caution">
    <text evidence="2">The sequence shown here is derived from an EMBL/GenBank/DDBJ whole genome shotgun (WGS) entry which is preliminary data.</text>
</comment>
<proteinExistence type="predicted"/>
<gene>
    <name evidence="2" type="ORF">HXK21_08105</name>
</gene>
<dbReference type="RefSeq" id="WP_303764589.1">
    <property type="nucleotide sequence ID" value="NZ_JABZGR010000032.1"/>
</dbReference>
<dbReference type="InterPro" id="IPR000182">
    <property type="entry name" value="GNAT_dom"/>
</dbReference>